<dbReference type="InterPro" id="IPR019400">
    <property type="entry name" value="Peptidase_C65_otubain"/>
</dbReference>
<dbReference type="InterPro" id="IPR038765">
    <property type="entry name" value="Papain-like_cys_pep_sf"/>
</dbReference>
<dbReference type="GO" id="GO:0004843">
    <property type="term" value="F:cysteine-type deubiquitinase activity"/>
    <property type="evidence" value="ECO:0007669"/>
    <property type="project" value="TreeGrafter"/>
</dbReference>
<accession>A0A0A9DTU1</accession>
<dbReference type="InterPro" id="IPR042468">
    <property type="entry name" value="Peptidase_C65_otubain_sub1"/>
</dbReference>
<reference evidence="2" key="1">
    <citation type="submission" date="2014-09" db="EMBL/GenBank/DDBJ databases">
        <authorList>
            <person name="Magalhaes I.L.F."/>
            <person name="Oliveira U."/>
            <person name="Santos F.R."/>
            <person name="Vidigal T.H.D.A."/>
            <person name="Brescovit A.D."/>
            <person name="Santos A.J."/>
        </authorList>
    </citation>
    <scope>NUCLEOTIDE SEQUENCE</scope>
    <source>
        <tissue evidence="2">Shoot tissue taken approximately 20 cm above the soil surface</tissue>
    </source>
</reference>
<organism evidence="2">
    <name type="scientific">Arundo donax</name>
    <name type="common">Giant reed</name>
    <name type="synonym">Donax arundinaceus</name>
    <dbReference type="NCBI Taxonomy" id="35708"/>
    <lineage>
        <taxon>Eukaryota</taxon>
        <taxon>Viridiplantae</taxon>
        <taxon>Streptophyta</taxon>
        <taxon>Embryophyta</taxon>
        <taxon>Tracheophyta</taxon>
        <taxon>Spermatophyta</taxon>
        <taxon>Magnoliopsida</taxon>
        <taxon>Liliopsida</taxon>
        <taxon>Poales</taxon>
        <taxon>Poaceae</taxon>
        <taxon>PACMAD clade</taxon>
        <taxon>Arundinoideae</taxon>
        <taxon>Arundineae</taxon>
        <taxon>Arundo</taxon>
    </lineage>
</organism>
<dbReference type="AlphaFoldDB" id="A0A0A9DTU1"/>
<dbReference type="GO" id="GO:0071108">
    <property type="term" value="P:protein K48-linked deubiquitination"/>
    <property type="evidence" value="ECO:0007669"/>
    <property type="project" value="TreeGrafter"/>
</dbReference>
<dbReference type="PANTHER" id="PTHR12931">
    <property type="entry name" value="UBIQUITIN THIOLESTERASE PROTEIN OTUB"/>
    <property type="match status" value="1"/>
</dbReference>
<evidence type="ECO:0000313" key="2">
    <source>
        <dbReference type="EMBL" id="JAD89075.1"/>
    </source>
</evidence>
<dbReference type="Gene3D" id="3.30.200.60">
    <property type="entry name" value="Peptidase C65 Otubain, subdomain 1"/>
    <property type="match status" value="1"/>
</dbReference>
<feature type="region of interest" description="Disordered" evidence="1">
    <location>
        <begin position="47"/>
        <end position="97"/>
    </location>
</feature>
<dbReference type="Pfam" id="PF10275">
    <property type="entry name" value="Peptidase_C65"/>
    <property type="match status" value="1"/>
</dbReference>
<proteinExistence type="predicted"/>
<dbReference type="PANTHER" id="PTHR12931:SF18">
    <property type="entry name" value="UBIQUITIN THIOESTERASE OTUBAIN-LIKE"/>
    <property type="match status" value="1"/>
</dbReference>
<evidence type="ECO:0008006" key="3">
    <source>
        <dbReference type="Google" id="ProtNLM"/>
    </source>
</evidence>
<dbReference type="EMBL" id="GBRH01208820">
    <property type="protein sequence ID" value="JAD89075.1"/>
    <property type="molecule type" value="Transcribed_RNA"/>
</dbReference>
<dbReference type="GO" id="GO:0043130">
    <property type="term" value="F:ubiquitin binding"/>
    <property type="evidence" value="ECO:0007669"/>
    <property type="project" value="TreeGrafter"/>
</dbReference>
<sequence>MDVEAESAQIRALSNALGIPLRVEIADTSLQLGIVQVKSHDFFPLSESGVSTRSGPVHSSKGYSTPVKTDDPLEQQSGNDSVGQARVSPGGSLLSSDGIPLVTLLLTNGHYDILYHK</sequence>
<protein>
    <recommendedName>
        <fullName evidence="3">Ubiquitinyl hydrolase 1</fullName>
    </recommendedName>
</protein>
<dbReference type="GO" id="GO:0005634">
    <property type="term" value="C:nucleus"/>
    <property type="evidence" value="ECO:0007669"/>
    <property type="project" value="TreeGrafter"/>
</dbReference>
<evidence type="ECO:0000256" key="1">
    <source>
        <dbReference type="SAM" id="MobiDB-lite"/>
    </source>
</evidence>
<reference evidence="2" key="2">
    <citation type="journal article" date="2015" name="Data Brief">
        <title>Shoot transcriptome of the giant reed, Arundo donax.</title>
        <authorList>
            <person name="Barrero R.A."/>
            <person name="Guerrero F.D."/>
            <person name="Moolhuijzen P."/>
            <person name="Goolsby J.A."/>
            <person name="Tidwell J."/>
            <person name="Bellgard S.E."/>
            <person name="Bellgard M.I."/>
        </authorList>
    </citation>
    <scope>NUCLEOTIDE SEQUENCE</scope>
    <source>
        <tissue evidence="2">Shoot tissue taken approximately 20 cm above the soil surface</tissue>
    </source>
</reference>
<name>A0A0A9DTU1_ARUDO</name>
<dbReference type="SUPFAM" id="SSF54001">
    <property type="entry name" value="Cysteine proteinases"/>
    <property type="match status" value="1"/>
</dbReference>